<dbReference type="EMBL" id="JASCZI010182256">
    <property type="protein sequence ID" value="MED6187464.1"/>
    <property type="molecule type" value="Genomic_DNA"/>
</dbReference>
<proteinExistence type="predicted"/>
<evidence type="ECO:0000313" key="2">
    <source>
        <dbReference type="EMBL" id="MED6187464.1"/>
    </source>
</evidence>
<accession>A0ABU6WQ09</accession>
<comment type="caution">
    <text evidence="2">The sequence shown here is derived from an EMBL/GenBank/DDBJ whole genome shotgun (WGS) entry which is preliminary data.</text>
</comment>
<sequence>MVIETDENLVLSYLQHCQERVQERRNARSCISMPSCRSRVCTVLRIQASWSEHRVGAQDRHTRRLHRAPIEKMSSLRRNTARKESDTMNGTQNQSQSGSIGGVSGQGKLRKIKCNYCQKIFSGSVYRIKHHLAGTKKDVSAYENVSPEVRKQMWDIVVGLQANLMRKTISVEERATKDDDDIMTMMKTWKRSQILRWVKKGKGGNQRYLQLFSRRRPHKLPLIAF</sequence>
<organism evidence="2 3">
    <name type="scientific">Stylosanthes scabra</name>
    <dbReference type="NCBI Taxonomy" id="79078"/>
    <lineage>
        <taxon>Eukaryota</taxon>
        <taxon>Viridiplantae</taxon>
        <taxon>Streptophyta</taxon>
        <taxon>Embryophyta</taxon>
        <taxon>Tracheophyta</taxon>
        <taxon>Spermatophyta</taxon>
        <taxon>Magnoliopsida</taxon>
        <taxon>eudicotyledons</taxon>
        <taxon>Gunneridae</taxon>
        <taxon>Pentapetalae</taxon>
        <taxon>rosids</taxon>
        <taxon>fabids</taxon>
        <taxon>Fabales</taxon>
        <taxon>Fabaceae</taxon>
        <taxon>Papilionoideae</taxon>
        <taxon>50 kb inversion clade</taxon>
        <taxon>dalbergioids sensu lato</taxon>
        <taxon>Dalbergieae</taxon>
        <taxon>Pterocarpus clade</taxon>
        <taxon>Stylosanthes</taxon>
    </lineage>
</organism>
<keyword evidence="3" id="KW-1185">Reference proteome</keyword>
<feature type="region of interest" description="Disordered" evidence="1">
    <location>
        <begin position="71"/>
        <end position="105"/>
    </location>
</feature>
<evidence type="ECO:0008006" key="4">
    <source>
        <dbReference type="Google" id="ProtNLM"/>
    </source>
</evidence>
<protein>
    <recommendedName>
        <fullName evidence="4">BED-type domain-containing protein</fullName>
    </recommendedName>
</protein>
<evidence type="ECO:0000256" key="1">
    <source>
        <dbReference type="SAM" id="MobiDB-lite"/>
    </source>
</evidence>
<reference evidence="2 3" key="1">
    <citation type="journal article" date="2023" name="Plants (Basel)">
        <title>Bridging the Gap: Combining Genomics and Transcriptomics Approaches to Understand Stylosanthes scabra, an Orphan Legume from the Brazilian Caatinga.</title>
        <authorList>
            <person name="Ferreira-Neto J.R.C."/>
            <person name="da Silva M.D."/>
            <person name="Binneck E."/>
            <person name="de Melo N.F."/>
            <person name="da Silva R.H."/>
            <person name="de Melo A.L.T.M."/>
            <person name="Pandolfi V."/>
            <person name="Bustamante F.O."/>
            <person name="Brasileiro-Vidal A.C."/>
            <person name="Benko-Iseppon A.M."/>
        </authorList>
    </citation>
    <scope>NUCLEOTIDE SEQUENCE [LARGE SCALE GENOMIC DNA]</scope>
    <source>
        <tissue evidence="2">Leaves</tissue>
    </source>
</reference>
<name>A0ABU6WQ09_9FABA</name>
<dbReference type="Proteomes" id="UP001341840">
    <property type="component" value="Unassembled WGS sequence"/>
</dbReference>
<gene>
    <name evidence="2" type="ORF">PIB30_076752</name>
</gene>
<evidence type="ECO:0000313" key="3">
    <source>
        <dbReference type="Proteomes" id="UP001341840"/>
    </source>
</evidence>